<keyword evidence="2" id="KW-1185">Reference proteome</keyword>
<protein>
    <submittedName>
        <fullName evidence="1">Uncharacterized protein</fullName>
    </submittedName>
</protein>
<dbReference type="RefSeq" id="WP_038694735.1">
    <property type="nucleotide sequence ID" value="NZ_CP009286.1"/>
</dbReference>
<evidence type="ECO:0000313" key="2">
    <source>
        <dbReference type="Proteomes" id="UP000029507"/>
    </source>
</evidence>
<evidence type="ECO:0000313" key="1">
    <source>
        <dbReference type="EMBL" id="AIQ63293.1"/>
    </source>
</evidence>
<name>A0A089LVN5_9BACL</name>
<reference evidence="1 2" key="1">
    <citation type="submission" date="2014-08" db="EMBL/GenBank/DDBJ databases">
        <title>Comparative genomics of the Paenibacillus odorifer group.</title>
        <authorList>
            <person name="den Bakker H.C."/>
            <person name="Tsai Y.-C."/>
            <person name="Martin N."/>
            <person name="Korlach J."/>
            <person name="Wiedmann M."/>
        </authorList>
    </citation>
    <scope>NUCLEOTIDE SEQUENCE [LARGE SCALE GENOMIC DNA]</scope>
    <source>
        <strain evidence="1 2">DSM 14472</strain>
    </source>
</reference>
<dbReference type="AlphaFoldDB" id="A0A089LVN5"/>
<dbReference type="HOGENOM" id="CLU_2424198_0_0_9"/>
<dbReference type="STRING" id="169760.PSTEL_09520"/>
<gene>
    <name evidence="1" type="ORF">PSTEL_09520</name>
</gene>
<dbReference type="EMBL" id="CP009286">
    <property type="protein sequence ID" value="AIQ63293.1"/>
    <property type="molecule type" value="Genomic_DNA"/>
</dbReference>
<proteinExistence type="predicted"/>
<dbReference type="Proteomes" id="UP000029507">
    <property type="component" value="Chromosome"/>
</dbReference>
<sequence>MSLSIVPNHQPSTIQADIITIIAKDPNTGITAERQLPVKFRENQFGVWLEGTDEFGDSQAIVIFTSAGTNRMEELLGQADISRENEESAAL</sequence>
<accession>A0A089LVN5</accession>
<organism evidence="1 2">
    <name type="scientific">Paenibacillus stellifer</name>
    <dbReference type="NCBI Taxonomy" id="169760"/>
    <lineage>
        <taxon>Bacteria</taxon>
        <taxon>Bacillati</taxon>
        <taxon>Bacillota</taxon>
        <taxon>Bacilli</taxon>
        <taxon>Bacillales</taxon>
        <taxon>Paenibacillaceae</taxon>
        <taxon>Paenibacillus</taxon>
    </lineage>
</organism>
<dbReference type="KEGG" id="pste:PSTEL_09520"/>